<gene>
    <name evidence="4" type="ORF">ALQ42_03786</name>
</gene>
<keyword evidence="4" id="KW-0808">Transferase</keyword>
<protein>
    <submittedName>
        <fullName evidence="4">Glycosyl transferase, group 2 protein</fullName>
    </submittedName>
</protein>
<dbReference type="SUPFAM" id="SSF53448">
    <property type="entry name" value="Nucleotide-diphospho-sugar transferases"/>
    <property type="match status" value="1"/>
</dbReference>
<dbReference type="PANTHER" id="PTHR43179">
    <property type="entry name" value="RHAMNOSYLTRANSFERASE WBBL"/>
    <property type="match status" value="1"/>
</dbReference>
<feature type="domain" description="Glycosyltransferase 2-like" evidence="3">
    <location>
        <begin position="66"/>
        <end position="243"/>
    </location>
</feature>
<keyword evidence="1" id="KW-0997">Cell inner membrane</keyword>
<evidence type="ECO:0000313" key="5">
    <source>
        <dbReference type="Proteomes" id="UP000273536"/>
    </source>
</evidence>
<dbReference type="Gene3D" id="3.90.550.10">
    <property type="entry name" value="Spore Coat Polysaccharide Biosynthesis Protein SpsA, Chain A"/>
    <property type="match status" value="1"/>
</dbReference>
<dbReference type="EMBL" id="RBPS01000313">
    <property type="protein sequence ID" value="RMO31914.1"/>
    <property type="molecule type" value="Genomic_DNA"/>
</dbReference>
<sequence>MPHALYHRSQFAAASPEQAEPSAQRLHAIAWLSESLATGANVTQVPNFPALLRTQWPLPATLPRVSLIVPTRDQLGLLRACIEGLLTATDYPELEIIVVDNQSSDPQTLTYLEQLSERGVRVLPYPHPFNYSAINNYAVTHATGELIGLINNDIEIIEAGWLKEMVSQLVRPNVGAVGAKLLWPNRMVQHGGVVVGVNGLAAHTGNNLEQRDPGYLGMNQITRRQSAVTAACLLLRKSVFDELEGLDEQAFPVAFNDVDLCLRIRQQGLNLIWTAFAELIHAESASRGKDQTPEKRARGQREQQGFIERWSQSGQSDPYYHPALSLDYLSGPYGGLAMPPRSYTPRNHRERVHNHHQYADGTFAIKETL</sequence>
<dbReference type="Pfam" id="PF00535">
    <property type="entry name" value="Glycos_transf_2"/>
    <property type="match status" value="1"/>
</dbReference>
<evidence type="ECO:0000259" key="3">
    <source>
        <dbReference type="Pfam" id="PF00535"/>
    </source>
</evidence>
<reference evidence="4 5" key="1">
    <citation type="submission" date="2018-08" db="EMBL/GenBank/DDBJ databases">
        <title>Recombination of ecologically and evolutionarily significant loci maintains genetic cohesion in the Pseudomonas syringae species complex.</title>
        <authorList>
            <person name="Dillon M."/>
            <person name="Thakur S."/>
            <person name="Almeida R.N.D."/>
            <person name="Weir B.S."/>
            <person name="Guttman D.S."/>
        </authorList>
    </citation>
    <scope>NUCLEOTIDE SEQUENCE [LARGE SCALE GENOMIC DNA]</scope>
    <source>
        <strain evidence="4 5">ICMP 6372</strain>
    </source>
</reference>
<evidence type="ECO:0000313" key="4">
    <source>
        <dbReference type="EMBL" id="RMO31914.1"/>
    </source>
</evidence>
<keyword evidence="1" id="KW-1003">Cell membrane</keyword>
<dbReference type="Proteomes" id="UP000273536">
    <property type="component" value="Unassembled WGS sequence"/>
</dbReference>
<comment type="caution">
    <text evidence="4">The sequence shown here is derived from an EMBL/GenBank/DDBJ whole genome shotgun (WGS) entry which is preliminary data.</text>
</comment>
<dbReference type="CDD" id="cd04186">
    <property type="entry name" value="GT_2_like_c"/>
    <property type="match status" value="1"/>
</dbReference>
<accession>A0A3M3VJR1</accession>
<dbReference type="GO" id="GO:0016740">
    <property type="term" value="F:transferase activity"/>
    <property type="evidence" value="ECO:0007669"/>
    <property type="project" value="UniProtKB-KW"/>
</dbReference>
<dbReference type="InterPro" id="IPR001173">
    <property type="entry name" value="Glyco_trans_2-like"/>
</dbReference>
<dbReference type="PANTHER" id="PTHR43179:SF7">
    <property type="entry name" value="RHAMNOSYLTRANSFERASE WBBL"/>
    <property type="match status" value="1"/>
</dbReference>
<dbReference type="AlphaFoldDB" id="A0A3M3VJR1"/>
<feature type="compositionally biased region" description="Basic and acidic residues" evidence="2">
    <location>
        <begin position="285"/>
        <end position="301"/>
    </location>
</feature>
<evidence type="ECO:0000256" key="2">
    <source>
        <dbReference type="SAM" id="MobiDB-lite"/>
    </source>
</evidence>
<organism evidence="4 5">
    <name type="scientific">Pseudomonas savastanoi pv. glycinea</name>
    <name type="common">Pseudomonas syringae pv. glycinea</name>
    <dbReference type="NCBI Taxonomy" id="318"/>
    <lineage>
        <taxon>Bacteria</taxon>
        <taxon>Pseudomonadati</taxon>
        <taxon>Pseudomonadota</taxon>
        <taxon>Gammaproteobacteria</taxon>
        <taxon>Pseudomonadales</taxon>
        <taxon>Pseudomonadaceae</taxon>
        <taxon>Pseudomonas</taxon>
    </lineage>
</organism>
<keyword evidence="1" id="KW-0472">Membrane</keyword>
<name>A0A3M3VJR1_PSESG</name>
<evidence type="ECO:0000256" key="1">
    <source>
        <dbReference type="ARBA" id="ARBA00022519"/>
    </source>
</evidence>
<proteinExistence type="predicted"/>
<dbReference type="InterPro" id="IPR029044">
    <property type="entry name" value="Nucleotide-diphossugar_trans"/>
</dbReference>
<feature type="region of interest" description="Disordered" evidence="2">
    <location>
        <begin position="285"/>
        <end position="305"/>
    </location>
</feature>